<evidence type="ECO:0000256" key="7">
    <source>
        <dbReference type="ARBA" id="ARBA00022842"/>
    </source>
</evidence>
<accession>A0A1H9QT37</accession>
<dbReference type="GO" id="GO:0005524">
    <property type="term" value="F:ATP binding"/>
    <property type="evidence" value="ECO:0007669"/>
    <property type="project" value="UniProtKB-UniRule"/>
</dbReference>
<dbReference type="InterPro" id="IPR036921">
    <property type="entry name" value="PurM-like_N_sf"/>
</dbReference>
<dbReference type="FunFam" id="3.90.650.10:FF:000009">
    <property type="entry name" value="Phosphoribosylformylglycinamidine synthase subunit PurL"/>
    <property type="match status" value="1"/>
</dbReference>
<keyword evidence="4 11" id="KW-0547">Nucleotide-binding</keyword>
<dbReference type="NCBIfam" id="NF002290">
    <property type="entry name" value="PRK01213.1"/>
    <property type="match status" value="1"/>
</dbReference>
<evidence type="ECO:0000256" key="6">
    <source>
        <dbReference type="ARBA" id="ARBA00022840"/>
    </source>
</evidence>
<dbReference type="InterPro" id="IPR010074">
    <property type="entry name" value="PRibForGlyAmidine_synth_PurL"/>
</dbReference>
<dbReference type="HAMAP" id="MF_00420">
    <property type="entry name" value="PurL_2"/>
    <property type="match status" value="1"/>
</dbReference>
<dbReference type="Gene3D" id="3.30.1330.10">
    <property type="entry name" value="PurM-like, N-terminal domain"/>
    <property type="match status" value="2"/>
</dbReference>
<dbReference type="PANTHER" id="PTHR43555">
    <property type="entry name" value="PHOSPHORIBOSYLFORMYLGLYCINAMIDINE SYNTHASE SUBUNIT PURL"/>
    <property type="match status" value="1"/>
</dbReference>
<keyword evidence="7 11" id="KW-0460">Magnesium</keyword>
<keyword evidence="2 11" id="KW-0436">Ligase</keyword>
<comment type="similarity">
    <text evidence="11">Belongs to the FGAMS family.</text>
</comment>
<keyword evidence="1 11" id="KW-0963">Cytoplasm</keyword>
<dbReference type="Pfam" id="PF18072">
    <property type="entry name" value="FGAR-AT_linker"/>
    <property type="match status" value="1"/>
</dbReference>
<feature type="binding site" evidence="11">
    <location>
        <begin position="99"/>
        <end position="102"/>
    </location>
    <ligand>
        <name>substrate</name>
    </ligand>
</feature>
<feature type="binding site" evidence="11">
    <location>
        <position position="273"/>
    </location>
    <ligand>
        <name>Mg(2+)</name>
        <dbReference type="ChEBI" id="CHEBI:18420"/>
        <label>2</label>
    </ligand>
</feature>
<dbReference type="Proteomes" id="UP000199687">
    <property type="component" value="Unassembled WGS sequence"/>
</dbReference>
<evidence type="ECO:0000256" key="10">
    <source>
        <dbReference type="ARBA" id="ARBA00064392"/>
    </source>
</evidence>
<feature type="binding site" evidence="11">
    <location>
        <position position="538"/>
    </location>
    <ligand>
        <name>Mg(2+)</name>
        <dbReference type="ChEBI" id="CHEBI:18420"/>
        <label>1</label>
    </ligand>
</feature>
<feature type="binding site" evidence="11">
    <location>
        <position position="121"/>
    </location>
    <ligand>
        <name>substrate</name>
    </ligand>
</feature>
<feature type="domain" description="PurM-like N-terminal" evidence="12">
    <location>
        <begin position="443"/>
        <end position="561"/>
    </location>
</feature>
<evidence type="ECO:0000259" key="12">
    <source>
        <dbReference type="Pfam" id="PF00586"/>
    </source>
</evidence>
<keyword evidence="3 11" id="KW-0479">Metal-binding</keyword>
<dbReference type="RefSeq" id="WP_089740495.1">
    <property type="nucleotide sequence ID" value="NZ_FOGL01000007.1"/>
</dbReference>
<gene>
    <name evidence="11" type="primary">purL</name>
    <name evidence="15" type="ORF">SAMN04487944_10792</name>
</gene>
<comment type="pathway">
    <text evidence="11">Purine metabolism; IMP biosynthesis via de novo pathway; 5-amino-1-(5-phospho-D-ribosyl)imidazole from N(2)-formyl-N(1)-(5-phospho-D-ribosyl)glycinamide: step 1/2.</text>
</comment>
<dbReference type="EC" id="6.3.5.3" evidence="11"/>
<dbReference type="EMBL" id="FOGL01000007">
    <property type="protein sequence ID" value="SER63632.1"/>
    <property type="molecule type" value="Genomic_DNA"/>
</dbReference>
<dbReference type="GO" id="GO:0006189">
    <property type="term" value="P:'de novo' IMP biosynthetic process"/>
    <property type="evidence" value="ECO:0007669"/>
    <property type="project" value="UniProtKB-UniRule"/>
</dbReference>
<dbReference type="SUPFAM" id="SSF56042">
    <property type="entry name" value="PurM C-terminal domain-like"/>
    <property type="match status" value="2"/>
</dbReference>
<comment type="subcellular location">
    <subcellularLocation>
        <location evidence="11">Cytoplasm</location>
    </subcellularLocation>
</comment>
<comment type="catalytic activity">
    <reaction evidence="8 11">
        <text>N(2)-formyl-N(1)-(5-phospho-beta-D-ribosyl)glycinamide + L-glutamine + ATP + H2O = 2-formamido-N(1)-(5-O-phospho-beta-D-ribosyl)acetamidine + L-glutamate + ADP + phosphate + H(+)</text>
        <dbReference type="Rhea" id="RHEA:17129"/>
        <dbReference type="ChEBI" id="CHEBI:15377"/>
        <dbReference type="ChEBI" id="CHEBI:15378"/>
        <dbReference type="ChEBI" id="CHEBI:29985"/>
        <dbReference type="ChEBI" id="CHEBI:30616"/>
        <dbReference type="ChEBI" id="CHEBI:43474"/>
        <dbReference type="ChEBI" id="CHEBI:58359"/>
        <dbReference type="ChEBI" id="CHEBI:147286"/>
        <dbReference type="ChEBI" id="CHEBI:147287"/>
        <dbReference type="ChEBI" id="CHEBI:456216"/>
        <dbReference type="EC" id="6.3.5.3"/>
    </reaction>
</comment>
<dbReference type="Pfam" id="PF00586">
    <property type="entry name" value="AIRS"/>
    <property type="match status" value="2"/>
</dbReference>
<feature type="binding site" evidence="11">
    <location>
        <position position="122"/>
    </location>
    <ligand>
        <name>Mg(2+)</name>
        <dbReference type="ChEBI" id="CHEBI:18420"/>
        <label>2</label>
    </ligand>
</feature>
<dbReference type="SUPFAM" id="SSF55326">
    <property type="entry name" value="PurM N-terminal domain-like"/>
    <property type="match status" value="2"/>
</dbReference>
<dbReference type="AlphaFoldDB" id="A0A1H9QT37"/>
<feature type="binding site" evidence="11">
    <location>
        <position position="245"/>
    </location>
    <ligand>
        <name>substrate</name>
    </ligand>
</feature>
<dbReference type="InterPro" id="IPR010918">
    <property type="entry name" value="PurM-like_C_dom"/>
</dbReference>
<proteinExistence type="inferred from homology"/>
<feature type="active site" evidence="11">
    <location>
        <position position="54"/>
    </location>
</feature>
<organism evidence="15 16">
    <name type="scientific">Gracilibacillus ureilyticus</name>
    <dbReference type="NCBI Taxonomy" id="531814"/>
    <lineage>
        <taxon>Bacteria</taxon>
        <taxon>Bacillati</taxon>
        <taxon>Bacillota</taxon>
        <taxon>Bacilli</taxon>
        <taxon>Bacillales</taxon>
        <taxon>Bacillaceae</taxon>
        <taxon>Gracilibacillus</taxon>
    </lineage>
</organism>
<feature type="active site" description="Proton acceptor" evidence="11">
    <location>
        <position position="100"/>
    </location>
</feature>
<evidence type="ECO:0000256" key="8">
    <source>
        <dbReference type="ARBA" id="ARBA00052585"/>
    </source>
</evidence>
<evidence type="ECO:0000259" key="14">
    <source>
        <dbReference type="Pfam" id="PF18072"/>
    </source>
</evidence>
<comment type="subunit">
    <text evidence="10 11">Monomer. Part of the FGAM synthase complex composed of 1 PurL, 1 PurQ and 2 PurS subunits.</text>
</comment>
<comment type="caution">
    <text evidence="11">Lacks conserved residue(s) required for the propagation of feature annotation.</text>
</comment>
<feature type="domain" description="Phosphoribosylformylglycinamidine synthase linker" evidence="14">
    <location>
        <begin position="13"/>
        <end position="58"/>
    </location>
</feature>
<evidence type="ECO:0000256" key="1">
    <source>
        <dbReference type="ARBA" id="ARBA00022490"/>
    </source>
</evidence>
<dbReference type="GO" id="GO:0000287">
    <property type="term" value="F:magnesium ion binding"/>
    <property type="evidence" value="ECO:0007669"/>
    <property type="project" value="UniProtKB-UniRule"/>
</dbReference>
<dbReference type="InterPro" id="IPR036676">
    <property type="entry name" value="PurM-like_C_sf"/>
</dbReference>
<dbReference type="CDD" id="cd02203">
    <property type="entry name" value="PurL_repeat1"/>
    <property type="match status" value="1"/>
</dbReference>
<dbReference type="PIRSF" id="PIRSF001587">
    <property type="entry name" value="FGAM_synthase_II"/>
    <property type="match status" value="1"/>
</dbReference>
<evidence type="ECO:0000256" key="9">
    <source>
        <dbReference type="ARBA" id="ARBA00059671"/>
    </source>
</evidence>
<feature type="binding site" evidence="11">
    <location>
        <position position="537"/>
    </location>
    <ligand>
        <name>ATP</name>
        <dbReference type="ChEBI" id="CHEBI:30616"/>
    </ligand>
</feature>
<dbReference type="InterPro" id="IPR016188">
    <property type="entry name" value="PurM-like_N"/>
</dbReference>
<reference evidence="15 16" key="1">
    <citation type="submission" date="2016-10" db="EMBL/GenBank/DDBJ databases">
        <authorList>
            <person name="de Groot N.N."/>
        </authorList>
    </citation>
    <scope>NUCLEOTIDE SEQUENCE [LARGE SCALE GENOMIC DNA]</scope>
    <source>
        <strain evidence="15 16">CGMCC 1.7727</strain>
    </source>
</reference>
<feature type="binding site" evidence="11">
    <location>
        <position position="96"/>
    </location>
    <ligand>
        <name>ATP</name>
        <dbReference type="ChEBI" id="CHEBI:30616"/>
    </ligand>
</feature>
<dbReference type="CDD" id="cd02204">
    <property type="entry name" value="PurL_repeat2"/>
    <property type="match status" value="1"/>
</dbReference>
<dbReference type="STRING" id="531814.SAMN04487944_10792"/>
<evidence type="ECO:0000256" key="2">
    <source>
        <dbReference type="ARBA" id="ARBA00022598"/>
    </source>
</evidence>
<evidence type="ECO:0000313" key="15">
    <source>
        <dbReference type="EMBL" id="SER63632.1"/>
    </source>
</evidence>
<keyword evidence="16" id="KW-1185">Reference proteome</keyword>
<dbReference type="GO" id="GO:0005737">
    <property type="term" value="C:cytoplasm"/>
    <property type="evidence" value="ECO:0007669"/>
    <property type="project" value="UniProtKB-SubCell"/>
</dbReference>
<dbReference type="FunFam" id="3.30.1330.10:FF:000004">
    <property type="entry name" value="Phosphoribosylformylglycinamidine synthase subunit PurL"/>
    <property type="match status" value="1"/>
</dbReference>
<dbReference type="UniPathway" id="UPA00074">
    <property type="reaction ID" value="UER00128"/>
</dbReference>
<feature type="domain" description="PurM-like N-terminal" evidence="12">
    <location>
        <begin position="79"/>
        <end position="194"/>
    </location>
</feature>
<dbReference type="Gene3D" id="3.90.650.10">
    <property type="entry name" value="PurM-like C-terminal domain"/>
    <property type="match status" value="2"/>
</dbReference>
<name>A0A1H9QT37_9BACI</name>
<dbReference type="GO" id="GO:0004642">
    <property type="term" value="F:phosphoribosylformylglycinamidine synthase activity"/>
    <property type="evidence" value="ECO:0007669"/>
    <property type="project" value="UniProtKB-UniRule"/>
</dbReference>
<evidence type="ECO:0000256" key="4">
    <source>
        <dbReference type="ARBA" id="ARBA00022741"/>
    </source>
</evidence>
<evidence type="ECO:0000313" key="16">
    <source>
        <dbReference type="Proteomes" id="UP000199687"/>
    </source>
</evidence>
<evidence type="ECO:0000256" key="3">
    <source>
        <dbReference type="ARBA" id="ARBA00022723"/>
    </source>
</evidence>
<comment type="function">
    <text evidence="9 11">Part of the phosphoribosylformylglycinamidine synthase complex involved in the purines biosynthetic pathway. Catalyzes the ATP-dependent conversion of formylglycinamide ribonucleotide (FGAR) and glutamine to yield formylglycinamidine ribonucleotide (FGAM) and glutamate. The FGAM synthase complex is composed of three subunits. PurQ produces an ammonia molecule by converting glutamine to glutamate. PurL transfers the ammonia molecule to FGAR to form FGAM in an ATP-dependent manner. PurS interacts with PurQ and PurL and is thought to assist in the transfer of the ammonia molecule from PurQ to PurL.</text>
</comment>
<feature type="domain" description="PurM-like C-terminal" evidence="13">
    <location>
        <begin position="208"/>
        <end position="360"/>
    </location>
</feature>
<evidence type="ECO:0000259" key="13">
    <source>
        <dbReference type="Pfam" id="PF02769"/>
    </source>
</evidence>
<feature type="binding site" evidence="11">
    <location>
        <begin position="317"/>
        <end position="319"/>
    </location>
    <ligand>
        <name>substrate</name>
    </ligand>
</feature>
<dbReference type="Pfam" id="PF02769">
    <property type="entry name" value="AIRS_C"/>
    <property type="match status" value="2"/>
</dbReference>
<feature type="binding site" evidence="11">
    <location>
        <position position="500"/>
    </location>
    <ligand>
        <name>ATP</name>
        <dbReference type="ChEBI" id="CHEBI:30616"/>
    </ligand>
</feature>
<feature type="domain" description="PurM-like C-terminal" evidence="13">
    <location>
        <begin position="576"/>
        <end position="711"/>
    </location>
</feature>
<sequence length="742" mass="80048">MLQAPEITPEMVEQDKVYREMGLTDKEYDMIKDIMGRRPNFTEIGIFSVMWSEHCSYKTSKPLLKKFPTEGPQVVQGPGEGAGVVDIGDGQGVVFKVESHNHPSAVEPYQGAATGVGGIIRDVFSMGARPIASLNSLRFGNLTTGRVKYLFEEVVHGIAGYGNCVGVPTVGGEVQFDDSYEGNPLVNAMCVGLIDTKDIQKGIAAGLGNTIMYVGSKTGRDGIHGATFASEDLSEETESKRSSVQVGDPFMEKLLIEACLEVIHSDDLVGIQDMGAAGLTSSASEMASKAGMGMEMNLDLIPQREANMTAYEMMLSESQERMLLCVKKGEEQEIVDIFKKYNLEAVAVGTVTDDKRFRLLHKGEVVADIPVDSLAEDAPIFYKESKVPAFYEEYQRMPEYAPNVTDHAEMLRKLLQQPTIASKEYVYDQYDSMVQANTVFSPGSDAAVIRVRGYDKALAMTIDCNSRYIHLDPETGGKIAVAEAARNIVASGAKPLAITDGLNFGNPDKPENFWQMEKSVDGMSEACLRLDTPVISGNVSLYNESNGQAIFPTPIVGMVGLHESLTHITPSHFQNAGDAIYVIGETAAEFGGSELQNVLEGKYFGKAPAIDLEVEANRQSQLLTAIRSGLVVSAHDIAEGGLAVAIAESLFTGKGFGANVAVEGDLTAALFSETQSRFIVSVKEADRTAFENAVEAAAFIGTVSNNGKLVVSNNAEEVINEEVEALQQLWKGAIPCLLKSKA</sequence>
<evidence type="ECO:0000256" key="11">
    <source>
        <dbReference type="HAMAP-Rule" id="MF_00420"/>
    </source>
</evidence>
<feature type="binding site" evidence="11">
    <location>
        <position position="57"/>
    </location>
    <ligand>
        <name>ATP</name>
        <dbReference type="ChEBI" id="CHEBI:30616"/>
    </ligand>
</feature>
<feature type="binding site" evidence="11">
    <location>
        <position position="98"/>
    </location>
    <ligand>
        <name>Mg(2+)</name>
        <dbReference type="ChEBI" id="CHEBI:18420"/>
        <label>1</label>
    </ligand>
</feature>
<feature type="binding site" evidence="11">
    <location>
        <position position="540"/>
    </location>
    <ligand>
        <name>substrate</name>
    </ligand>
</feature>
<dbReference type="NCBIfam" id="TIGR01736">
    <property type="entry name" value="FGAM_synth_II"/>
    <property type="match status" value="1"/>
</dbReference>
<keyword evidence="6 11" id="KW-0067">ATP-binding</keyword>
<dbReference type="OrthoDB" id="9804441at2"/>
<dbReference type="PANTHER" id="PTHR43555:SF1">
    <property type="entry name" value="PHOSPHORIBOSYLFORMYLGLYCINAMIDINE SYNTHASE SUBUNIT PURL"/>
    <property type="match status" value="1"/>
</dbReference>
<protein>
    <recommendedName>
        <fullName evidence="11">Phosphoribosylformylglycinamidine synthase subunit PurL</fullName>
        <shortName evidence="11">FGAM synthase</shortName>
        <ecNumber evidence="11">6.3.5.3</ecNumber>
    </recommendedName>
    <alternativeName>
        <fullName evidence="11">Formylglycinamide ribonucleotide amidotransferase subunit II</fullName>
        <shortName evidence="11">FGAR amidotransferase II</shortName>
        <shortName evidence="11">FGAR-AT II</shortName>
    </alternativeName>
    <alternativeName>
        <fullName evidence="11">Glutamine amidotransferase PurL</fullName>
    </alternativeName>
    <alternativeName>
        <fullName evidence="11">Phosphoribosylformylglycinamidine synthase subunit II</fullName>
    </alternativeName>
</protein>
<keyword evidence="5 11" id="KW-0658">Purine biosynthesis</keyword>
<evidence type="ECO:0000256" key="5">
    <source>
        <dbReference type="ARBA" id="ARBA00022755"/>
    </source>
</evidence>
<dbReference type="InterPro" id="IPR041609">
    <property type="entry name" value="PurL_linker"/>
</dbReference>